<dbReference type="InterPro" id="IPR049381">
    <property type="entry name" value="UbiD-like_C"/>
</dbReference>
<dbReference type="eggNOG" id="COG0043">
    <property type="taxonomic scope" value="Bacteria"/>
</dbReference>
<dbReference type="Gene3D" id="3.40.1670.10">
    <property type="entry name" value="UbiD C-terminal domain-like"/>
    <property type="match status" value="1"/>
</dbReference>
<dbReference type="PANTHER" id="PTHR30108">
    <property type="entry name" value="3-OCTAPRENYL-4-HYDROXYBENZOATE CARBOXY-LYASE-RELATED"/>
    <property type="match status" value="1"/>
</dbReference>
<dbReference type="STRING" id="574556.ACIS_00141"/>
<organism evidence="5 6">
    <name type="scientific">Anaplasma centrale (strain Israel)</name>
    <name type="common">Anaplasma marginale subsp. centrale (strain Israel)</name>
    <dbReference type="NCBI Taxonomy" id="574556"/>
    <lineage>
        <taxon>Bacteria</taxon>
        <taxon>Pseudomonadati</taxon>
        <taxon>Pseudomonadota</taxon>
        <taxon>Alphaproteobacteria</taxon>
        <taxon>Rickettsiales</taxon>
        <taxon>Anaplasmataceae</taxon>
        <taxon>Anaplasma</taxon>
    </lineage>
</organism>
<evidence type="ECO:0000313" key="6">
    <source>
        <dbReference type="Proteomes" id="UP000000630"/>
    </source>
</evidence>
<dbReference type="RefSeq" id="WP_012880324.1">
    <property type="nucleotide sequence ID" value="NC_013532.1"/>
</dbReference>
<name>D1ATG2_ANACI</name>
<sequence>MSFANLSEFVHCLESRGRLVRVRGEVSTVFEITEIHRRLVAARGPSVLFENVVTEHGPCGIPVLINLFGTLERVALGLGVDAPDGLRRIGELLAFLRSPTPPESFKDLLTMVPMLRNVVAARTRVVKKAPCHEVIMVGDDVDLHKLPIQTCWPGEPAPLITWPLVVTRGPSLSREDNFNLGVYRMQVVGKNSTIMRWLRHRGGAQQYCRWVKEGRGDFPVAVVIGSDPATLISAVAPIPDTISEYQFAGILRKHPTELVECVTVPLKVPANAEIVLEGKVSADELLEEGPYGDHTGYYNSVEKFPKFTVQAVTMRSSPLYMSTFTGRPPDECSVLGEVLTELLIPMLRLQYPEITDFWLPPEGCSYRVAVVSIKKAYPGHARRIIMGVLSYLRQFLYVKFVIVVDEDICVRDWKDIIWALSTRMDPARDTMVIERSPIDYLDFASPEEGLGSKVGFDATNKMYPETTRLWGVPLKMSEDITERVTSRWAEYGFGDISNMPKSS</sequence>
<dbReference type="PANTHER" id="PTHR30108:SF17">
    <property type="entry name" value="FERULIC ACID DECARBOXYLASE 1"/>
    <property type="match status" value="1"/>
</dbReference>
<reference evidence="5 6" key="1">
    <citation type="journal article" date="2010" name="J. Bacteriol.">
        <title>Complete genome sequence of Anaplasma marginale subsp. centrale.</title>
        <authorList>
            <person name="Herndon D.R."/>
            <person name="Palmer G.H."/>
            <person name="Shkap V."/>
            <person name="Knowles D.P. Jr."/>
            <person name="Brayton K.A."/>
        </authorList>
    </citation>
    <scope>NUCLEOTIDE SEQUENCE [LARGE SCALE GENOMIC DNA]</scope>
    <source>
        <strain evidence="5 6">Israel</strain>
    </source>
</reference>
<dbReference type="KEGG" id="acn:ACIS_00141"/>
<dbReference type="OrthoDB" id="9809841at2"/>
<dbReference type="Pfam" id="PF20696">
    <property type="entry name" value="UbiD_C"/>
    <property type="match status" value="1"/>
</dbReference>
<dbReference type="EMBL" id="CP001759">
    <property type="protein sequence ID" value="ACZ48840.1"/>
    <property type="molecule type" value="Genomic_DNA"/>
</dbReference>
<dbReference type="AlphaFoldDB" id="D1ATG2"/>
<feature type="domain" description="3-octaprenyl-4-hydroxybenzoate carboxy-lyase-like C-terminal" evidence="4">
    <location>
        <begin position="334"/>
        <end position="458"/>
    </location>
</feature>
<feature type="domain" description="3-octaprenyl-4-hydroxybenzoate carboxy-lyase-like Rift-related" evidence="2">
    <location>
        <begin position="126"/>
        <end position="328"/>
    </location>
</feature>
<evidence type="ECO:0000259" key="2">
    <source>
        <dbReference type="Pfam" id="PF01977"/>
    </source>
</evidence>
<dbReference type="HOGENOM" id="CLU_023348_4_1_5"/>
<dbReference type="EC" id="4.1.1.-" evidence="5"/>
<dbReference type="InterPro" id="IPR002830">
    <property type="entry name" value="UbiD"/>
</dbReference>
<dbReference type="Proteomes" id="UP000000630">
    <property type="component" value="Chromosome"/>
</dbReference>
<dbReference type="FunFam" id="3.40.1670.10:FF:000001">
    <property type="entry name" value="3-octaprenyl-4-hydroxybenzoate carboxy-lyase"/>
    <property type="match status" value="1"/>
</dbReference>
<dbReference type="Pfam" id="PF01977">
    <property type="entry name" value="UbiD"/>
    <property type="match status" value="1"/>
</dbReference>
<accession>D1ATG2</accession>
<evidence type="ECO:0000259" key="4">
    <source>
        <dbReference type="Pfam" id="PF20696"/>
    </source>
</evidence>
<dbReference type="NCBIfam" id="TIGR00148">
    <property type="entry name" value="UbiD family decarboxylase"/>
    <property type="match status" value="1"/>
</dbReference>
<dbReference type="GO" id="GO:0006744">
    <property type="term" value="P:ubiquinone biosynthetic process"/>
    <property type="evidence" value="ECO:0007669"/>
    <property type="project" value="TreeGrafter"/>
</dbReference>
<dbReference type="SUPFAM" id="SSF143968">
    <property type="entry name" value="UbiD C-terminal domain-like"/>
    <property type="match status" value="1"/>
</dbReference>
<evidence type="ECO:0000313" key="5">
    <source>
        <dbReference type="EMBL" id="ACZ48840.1"/>
    </source>
</evidence>
<evidence type="ECO:0000259" key="3">
    <source>
        <dbReference type="Pfam" id="PF20695"/>
    </source>
</evidence>
<keyword evidence="5" id="KW-0456">Lyase</keyword>
<dbReference type="InterPro" id="IPR048304">
    <property type="entry name" value="UbiD_Rift_dom"/>
</dbReference>
<dbReference type="Pfam" id="PF20695">
    <property type="entry name" value="UbiD_N"/>
    <property type="match status" value="1"/>
</dbReference>
<proteinExistence type="inferred from homology"/>
<dbReference type="InterPro" id="IPR049383">
    <property type="entry name" value="UbiD-like_N"/>
</dbReference>
<protein>
    <submittedName>
        <fullName evidence="5">3-octaprenyl-4-hydroxybenzoate carboxy-lyase</fullName>
        <ecNumber evidence="5">4.1.1.-</ecNumber>
    </submittedName>
</protein>
<dbReference type="GO" id="GO:0008694">
    <property type="term" value="F:4-hydroxy-3-polyprenylbenzoate decarboxylase activity"/>
    <property type="evidence" value="ECO:0007669"/>
    <property type="project" value="TreeGrafter"/>
</dbReference>
<gene>
    <name evidence="5" type="primary">ubiD</name>
    <name evidence="5" type="ordered locus">ACIS_00141</name>
</gene>
<feature type="domain" description="3-octaprenyl-4-hydroxybenzoate carboxy-lyase-like N-terminal" evidence="3">
    <location>
        <begin position="13"/>
        <end position="93"/>
    </location>
</feature>
<evidence type="ECO:0000256" key="1">
    <source>
        <dbReference type="ARBA" id="ARBA00010021"/>
    </source>
</evidence>
<keyword evidence="6" id="KW-1185">Reference proteome</keyword>
<dbReference type="GO" id="GO:0005829">
    <property type="term" value="C:cytosol"/>
    <property type="evidence" value="ECO:0007669"/>
    <property type="project" value="TreeGrafter"/>
</dbReference>
<dbReference type="SUPFAM" id="SSF50475">
    <property type="entry name" value="FMN-binding split barrel"/>
    <property type="match status" value="1"/>
</dbReference>
<dbReference type="Gene3D" id="1.20.5.570">
    <property type="entry name" value="Single helix bin"/>
    <property type="match status" value="1"/>
</dbReference>
<comment type="similarity">
    <text evidence="1">Belongs to the UbiD family.</text>
</comment>